<name>A0AAC8YZX4_SPHMC</name>
<proteinExistence type="predicted"/>
<dbReference type="Gene3D" id="2.40.160.10">
    <property type="entry name" value="Porin"/>
    <property type="match status" value="1"/>
</dbReference>
<sequence>MRSFLTAALLGTSMLGVPTLAHAQAMSAEEAAALRAELAALKAQVQTLETRLDAATGQAPASAPAPTAPAAPAVTAKPATEISWKGAPEIKTADGWSFKPRGRIQLDLAGIDAPDGVTGARGGLKTEFRRVYLGVDGKIPGGFSYRVEADIANSSVELTDVYMTYGPGPLSVTAGQLKPFSSLDDLTSDLFTSFTERAAFTQAFGFERRVGLSTQYKGKAVLVQAGVFGDNANDLLDDANNSIGVDGRVVWMPKFGNTQLHLGGSAHWRDLNDPAATLRYRSRPFVHTTDLRLVDTRALGASGERGMGLEAAIVSGPFHAAGEGFWQTMRRTGDTDPTFFGGYAEAGFVLTGESRGYKDGAFDRLKPAKPITDGGIGAIEINARYDHLDLNDGGIIGGRQRTALIGVVWAPIDYIRITANYGRVKINDAAIASATGDRDYSADVFGLRTQVDF</sequence>
<accession>A0AAC8YZX4</accession>
<evidence type="ECO:0000256" key="1">
    <source>
        <dbReference type="SAM" id="MobiDB-lite"/>
    </source>
</evidence>
<dbReference type="AlphaFoldDB" id="A0AAC8YZX4"/>
<reference evidence="3 4" key="2">
    <citation type="journal article" date="2016" name="Genome Announc.">
        <title>Complete Genome Sequence of Sphingopyxis macrogoltabida Strain 203N (NBRC 111659), a Polyethylene Glycol Degrader.</title>
        <authorList>
            <person name="Ohtsubo Y."/>
            <person name="Nonoyama S."/>
            <person name="Nagata Y."/>
            <person name="Numata M."/>
            <person name="Tsuchikane K."/>
            <person name="Hosoyama A."/>
            <person name="Yamazoe A."/>
            <person name="Tsuda M."/>
            <person name="Fujita N."/>
            <person name="Kawai F."/>
        </authorList>
    </citation>
    <scope>NUCLEOTIDE SEQUENCE [LARGE SCALE GENOMIC DNA]</scope>
    <source>
        <strain evidence="3 4">203N</strain>
    </source>
</reference>
<reference evidence="4" key="1">
    <citation type="submission" date="2015-11" db="EMBL/GenBank/DDBJ databases">
        <title>Complete genome sequence of a polyethylene-glycol degrader Sphingopyxis macrogoltabida 203N (NBRC 111659).</title>
        <authorList>
            <person name="Yoshiyuki O."/>
            <person name="Shouta N."/>
            <person name="Nagata Y."/>
            <person name="Numata M."/>
            <person name="Tsuchikane K."/>
            <person name="Hosoyama A."/>
            <person name="Yamazoe A."/>
            <person name="Tsuda M."/>
            <person name="Fujita N."/>
            <person name="Kawai F."/>
        </authorList>
    </citation>
    <scope>NUCLEOTIDE SEQUENCE [LARGE SCALE GENOMIC DNA]</scope>
    <source>
        <strain evidence="4">203N</strain>
    </source>
</reference>
<dbReference type="InterPro" id="IPR010870">
    <property type="entry name" value="Porin_O/P"/>
</dbReference>
<dbReference type="KEGG" id="smaz:LH19_10385"/>
<keyword evidence="4" id="KW-1185">Reference proteome</keyword>
<dbReference type="InterPro" id="IPR023614">
    <property type="entry name" value="Porin_dom_sf"/>
</dbReference>
<gene>
    <name evidence="3" type="ORF">ATM17_09450</name>
</gene>
<dbReference type="Pfam" id="PF07396">
    <property type="entry name" value="Porin_O_P"/>
    <property type="match status" value="1"/>
</dbReference>
<feature type="region of interest" description="Disordered" evidence="1">
    <location>
        <begin position="55"/>
        <end position="77"/>
    </location>
</feature>
<evidence type="ECO:0000256" key="2">
    <source>
        <dbReference type="SAM" id="SignalP"/>
    </source>
</evidence>
<dbReference type="EMBL" id="CP013344">
    <property type="protein sequence ID" value="AMU89261.1"/>
    <property type="molecule type" value="Genomic_DNA"/>
</dbReference>
<dbReference type="Proteomes" id="UP000076088">
    <property type="component" value="Chromosome"/>
</dbReference>
<protein>
    <submittedName>
        <fullName evidence="3">Porin</fullName>
    </submittedName>
</protein>
<feature type="signal peptide" evidence="2">
    <location>
        <begin position="1"/>
        <end position="23"/>
    </location>
</feature>
<organism evidence="3 4">
    <name type="scientific">Sphingopyxis macrogoltabida</name>
    <name type="common">Sphingomonas macrogoltabidus</name>
    <dbReference type="NCBI Taxonomy" id="33050"/>
    <lineage>
        <taxon>Bacteria</taxon>
        <taxon>Pseudomonadati</taxon>
        <taxon>Pseudomonadota</taxon>
        <taxon>Alphaproteobacteria</taxon>
        <taxon>Sphingomonadales</taxon>
        <taxon>Sphingomonadaceae</taxon>
        <taxon>Sphingopyxis</taxon>
    </lineage>
</organism>
<feature type="chain" id="PRO_5042275644" evidence="2">
    <location>
        <begin position="24"/>
        <end position="453"/>
    </location>
</feature>
<dbReference type="RefSeq" id="WP_054727577.1">
    <property type="nucleotide sequence ID" value="NZ_CP009429.1"/>
</dbReference>
<dbReference type="SUPFAM" id="SSF56935">
    <property type="entry name" value="Porins"/>
    <property type="match status" value="1"/>
</dbReference>
<keyword evidence="2" id="KW-0732">Signal</keyword>
<evidence type="ECO:0000313" key="4">
    <source>
        <dbReference type="Proteomes" id="UP000076088"/>
    </source>
</evidence>
<evidence type="ECO:0000313" key="3">
    <source>
        <dbReference type="EMBL" id="AMU89261.1"/>
    </source>
</evidence>